<organism evidence="1 2">
    <name type="scientific">Virgibacillus massiliensis</name>
    <dbReference type="NCBI Taxonomy" id="1462526"/>
    <lineage>
        <taxon>Bacteria</taxon>
        <taxon>Bacillati</taxon>
        <taxon>Bacillota</taxon>
        <taxon>Bacilli</taxon>
        <taxon>Bacillales</taxon>
        <taxon>Bacillaceae</taxon>
        <taxon>Virgibacillus</taxon>
    </lineage>
</organism>
<dbReference type="OrthoDB" id="2720594at2"/>
<sequence>MKKLLIPLIILATLATGISYFIVLVSPENQAEGAAEEFYAYEQSGAFAESWEMLHPLMKEKFPKGTYIQDRSDVIMNYFGVLHFTYSFEDVEEIKNWLPAVDKEPIPTVYRITVSQHFNGKYGNSTLIQDVYMTEVEGEWKLLWDYENMDS</sequence>
<protein>
    <recommendedName>
        <fullName evidence="3">DUF4878 domain-containing protein</fullName>
    </recommendedName>
</protein>
<evidence type="ECO:0000313" key="1">
    <source>
        <dbReference type="EMBL" id="CDQ38856.1"/>
    </source>
</evidence>
<accession>A0A024QA86</accession>
<keyword evidence="2" id="KW-1185">Reference proteome</keyword>
<dbReference type="Proteomes" id="UP000028875">
    <property type="component" value="Unassembled WGS sequence"/>
</dbReference>
<evidence type="ECO:0000313" key="2">
    <source>
        <dbReference type="Proteomes" id="UP000028875"/>
    </source>
</evidence>
<comment type="caution">
    <text evidence="1">The sequence shown here is derived from an EMBL/GenBank/DDBJ whole genome shotgun (WGS) entry which is preliminary data.</text>
</comment>
<dbReference type="AlphaFoldDB" id="A0A024QA86"/>
<reference evidence="1 2" key="1">
    <citation type="submission" date="2014-03" db="EMBL/GenBank/DDBJ databases">
        <authorList>
            <person name="Urmite Genomes U."/>
        </authorList>
    </citation>
    <scope>NUCLEOTIDE SEQUENCE [LARGE SCALE GENOMIC DNA]</scope>
    <source>
        <strain evidence="1 2">Vm-5</strain>
    </source>
</reference>
<dbReference type="eggNOG" id="ENOG50315AK">
    <property type="taxonomic scope" value="Bacteria"/>
</dbReference>
<dbReference type="EMBL" id="CCDP010000001">
    <property type="protein sequence ID" value="CDQ38856.1"/>
    <property type="molecule type" value="Genomic_DNA"/>
</dbReference>
<dbReference type="STRING" id="1462526.BN990_01132"/>
<dbReference type="InterPro" id="IPR032710">
    <property type="entry name" value="NTF2-like_dom_sf"/>
</dbReference>
<dbReference type="SUPFAM" id="SSF54427">
    <property type="entry name" value="NTF2-like"/>
    <property type="match status" value="1"/>
</dbReference>
<gene>
    <name evidence="1" type="ORF">BN990_01132</name>
</gene>
<name>A0A024QA86_9BACI</name>
<dbReference type="RefSeq" id="WP_101953528.1">
    <property type="nucleotide sequence ID" value="NZ_BNER01000003.1"/>
</dbReference>
<reference evidence="2" key="2">
    <citation type="submission" date="2014-05" db="EMBL/GenBank/DDBJ databases">
        <title>Draft genome sequence of Virgibacillus massiliensis Vm-5.</title>
        <authorList>
            <person name="Khelaifia S."/>
            <person name="Croce O."/>
            <person name="Lagier J.C."/>
            <person name="Raoult D."/>
        </authorList>
    </citation>
    <scope>NUCLEOTIDE SEQUENCE [LARGE SCALE GENOMIC DNA]</scope>
    <source>
        <strain evidence="2">Vm-5</strain>
    </source>
</reference>
<evidence type="ECO:0008006" key="3">
    <source>
        <dbReference type="Google" id="ProtNLM"/>
    </source>
</evidence>
<proteinExistence type="predicted"/>